<name>A0A1G9MN89_9FIRM</name>
<gene>
    <name evidence="3" type="ORF">SAMN04515677_103272</name>
</gene>
<protein>
    <submittedName>
        <fullName evidence="3">Helix-turn-helix domain-containing protein</fullName>
    </submittedName>
</protein>
<accession>A0A1G9MN89</accession>
<dbReference type="SUPFAM" id="SSF47413">
    <property type="entry name" value="lambda repressor-like DNA-binding domains"/>
    <property type="match status" value="1"/>
</dbReference>
<feature type="domain" description="HTH cro/C1-type" evidence="2">
    <location>
        <begin position="8"/>
        <end position="62"/>
    </location>
</feature>
<organism evidence="3 4">
    <name type="scientific">Romboutsia lituseburensis DSM 797</name>
    <dbReference type="NCBI Taxonomy" id="1121325"/>
    <lineage>
        <taxon>Bacteria</taxon>
        <taxon>Bacillati</taxon>
        <taxon>Bacillota</taxon>
        <taxon>Clostridia</taxon>
        <taxon>Peptostreptococcales</taxon>
        <taxon>Peptostreptococcaceae</taxon>
        <taxon>Romboutsia</taxon>
    </lineage>
</organism>
<dbReference type="RefSeq" id="WP_170139116.1">
    <property type="nucleotide sequence ID" value="NZ_FNGW01000003.1"/>
</dbReference>
<keyword evidence="4" id="KW-1185">Reference proteome</keyword>
<dbReference type="SMART" id="SM00530">
    <property type="entry name" value="HTH_XRE"/>
    <property type="match status" value="1"/>
</dbReference>
<keyword evidence="1" id="KW-0238">DNA-binding</keyword>
<reference evidence="3 4" key="1">
    <citation type="submission" date="2016-10" db="EMBL/GenBank/DDBJ databases">
        <authorList>
            <person name="de Groot N.N."/>
        </authorList>
    </citation>
    <scope>NUCLEOTIDE SEQUENCE [LARGE SCALE GENOMIC DNA]</scope>
    <source>
        <strain evidence="3 4">DSM 797</strain>
    </source>
</reference>
<evidence type="ECO:0000259" key="2">
    <source>
        <dbReference type="PROSITE" id="PS50943"/>
    </source>
</evidence>
<evidence type="ECO:0000313" key="3">
    <source>
        <dbReference type="EMBL" id="SDL75115.1"/>
    </source>
</evidence>
<proteinExistence type="predicted"/>
<dbReference type="InterPro" id="IPR001387">
    <property type="entry name" value="Cro/C1-type_HTH"/>
</dbReference>
<dbReference type="PROSITE" id="PS50943">
    <property type="entry name" value="HTH_CROC1"/>
    <property type="match status" value="1"/>
</dbReference>
<dbReference type="STRING" id="1121325.SAMN04515677_103272"/>
<dbReference type="AlphaFoldDB" id="A0A1G9MN89"/>
<dbReference type="GO" id="GO:0003677">
    <property type="term" value="F:DNA binding"/>
    <property type="evidence" value="ECO:0007669"/>
    <property type="project" value="UniProtKB-KW"/>
</dbReference>
<evidence type="ECO:0000256" key="1">
    <source>
        <dbReference type="ARBA" id="ARBA00023125"/>
    </source>
</evidence>
<evidence type="ECO:0000313" key="4">
    <source>
        <dbReference type="Proteomes" id="UP000199068"/>
    </source>
</evidence>
<sequence length="130" mass="14898">MESIGERITKARRYLGMNQKELCEKAKINEATLSRYENGLREPKAATLSKLAEILEVSTDYLLGITDIRNYKTLQNDMNKDIESIYENTKEMLKQDGLMLYGKPADKNDIDNILKAMKVGMMMALQKDND</sequence>
<dbReference type="Pfam" id="PF01381">
    <property type="entry name" value="HTH_3"/>
    <property type="match status" value="1"/>
</dbReference>
<dbReference type="EMBL" id="FNGW01000003">
    <property type="protein sequence ID" value="SDL75115.1"/>
    <property type="molecule type" value="Genomic_DNA"/>
</dbReference>
<dbReference type="Proteomes" id="UP000199068">
    <property type="component" value="Unassembled WGS sequence"/>
</dbReference>
<dbReference type="PANTHER" id="PTHR46558">
    <property type="entry name" value="TRACRIPTIONAL REGULATORY PROTEIN-RELATED-RELATED"/>
    <property type="match status" value="1"/>
</dbReference>
<dbReference type="InterPro" id="IPR010982">
    <property type="entry name" value="Lambda_DNA-bd_dom_sf"/>
</dbReference>
<dbReference type="Gene3D" id="1.10.260.40">
    <property type="entry name" value="lambda repressor-like DNA-binding domains"/>
    <property type="match status" value="1"/>
</dbReference>
<dbReference type="PANTHER" id="PTHR46558:SF13">
    <property type="entry name" value="HTH-TYPE TRANSCRIPTIONAL REGULATOR IMMR"/>
    <property type="match status" value="1"/>
</dbReference>
<dbReference type="CDD" id="cd00093">
    <property type="entry name" value="HTH_XRE"/>
    <property type="match status" value="1"/>
</dbReference>